<evidence type="ECO:0000259" key="2">
    <source>
        <dbReference type="PROSITE" id="PS51736"/>
    </source>
</evidence>
<evidence type="ECO:0000259" key="3">
    <source>
        <dbReference type="PROSITE" id="PS51737"/>
    </source>
</evidence>
<sequence>MTLRAVVYARYSSDLQKATSIEDQIAVAERFCARQGWAIVNVFEDREKSGKDMRRPGFQAMKAAAAAQSFDVVVVEAIDRLTRKVKDALSTYDFFMFQDIKLHSIQEGAQDFMKVLFAGFGAQMLSQKISDHTRRGMQGAVTRHRLHTRAFGYRKREAETGTNREIDPDQARIVRRIFEEFATGRSAQSIAEGLNKDRIPAPNGGLWDGSTIRGNPSRREGILRNQLYIGIASICQFTHTYHPETGQRKLKPTPEDYVEQEIPELRIIDQVLWDAVQTELARRAADTPKAARAARRTVFLLSGLLKCGCCGAPYVTINKTSYRCREARRAACNNKRPISRRRIEACVFGALRAAFRSYDLLKRFEQALEDERGKLADGQLEADLRRFETARDRATAGRDNILAAVAEGVPYATFKTKADTLEQEISDLTSRITALEAQIARSQAEVEDARTIYERALNNLEHLLSDKAYVEEAHGYLAILIDKITLMPEEGAQHELQAELHLSNGAMLGSSSEDEAVTFPCWA</sequence>
<dbReference type="AlphaFoldDB" id="A0A0P1EVZ0"/>
<name>A0A0P1EVZ0_9RHOB</name>
<dbReference type="EMBL" id="CYPS01000057">
    <property type="protein sequence ID" value="CUH44922.1"/>
    <property type="molecule type" value="Genomic_DNA"/>
</dbReference>
<dbReference type="GO" id="GO:0003677">
    <property type="term" value="F:DNA binding"/>
    <property type="evidence" value="ECO:0007669"/>
    <property type="project" value="InterPro"/>
</dbReference>
<dbReference type="SUPFAM" id="SSF53041">
    <property type="entry name" value="Resolvase-like"/>
    <property type="match status" value="1"/>
</dbReference>
<feature type="domain" description="Recombinase" evidence="3">
    <location>
        <begin position="150"/>
        <end position="286"/>
    </location>
</feature>
<feature type="coiled-coil region" evidence="1">
    <location>
        <begin position="411"/>
        <end position="466"/>
    </location>
</feature>
<dbReference type="Proteomes" id="UP000050786">
    <property type="component" value="Unassembled WGS sequence"/>
</dbReference>
<keyword evidence="1" id="KW-0175">Coiled coil</keyword>
<feature type="domain" description="Resolvase/invertase-type recombinase catalytic" evidence="2">
    <location>
        <begin position="4"/>
        <end position="152"/>
    </location>
</feature>
<dbReference type="Pfam" id="PF00239">
    <property type="entry name" value="Resolvase"/>
    <property type="match status" value="1"/>
</dbReference>
<evidence type="ECO:0008006" key="6">
    <source>
        <dbReference type="Google" id="ProtNLM"/>
    </source>
</evidence>
<accession>A0A0P1EVZ0</accession>
<reference evidence="5" key="1">
    <citation type="submission" date="2015-09" db="EMBL/GenBank/DDBJ databases">
        <authorList>
            <person name="Rodrigo-Torres L."/>
            <person name="Arahal D.R."/>
        </authorList>
    </citation>
    <scope>NUCLEOTIDE SEQUENCE [LARGE SCALE GENOMIC DNA]</scope>
    <source>
        <strain evidence="5">CECT 4293</strain>
    </source>
</reference>
<evidence type="ECO:0000256" key="1">
    <source>
        <dbReference type="SAM" id="Coils"/>
    </source>
</evidence>
<dbReference type="GO" id="GO:0000150">
    <property type="term" value="F:DNA strand exchange activity"/>
    <property type="evidence" value="ECO:0007669"/>
    <property type="project" value="InterPro"/>
</dbReference>
<dbReference type="Gene3D" id="3.40.50.1390">
    <property type="entry name" value="Resolvase, N-terminal catalytic domain"/>
    <property type="match status" value="1"/>
</dbReference>
<dbReference type="PROSITE" id="PS51736">
    <property type="entry name" value="RECOMBINASES_3"/>
    <property type="match status" value="1"/>
</dbReference>
<dbReference type="InterPro" id="IPR006119">
    <property type="entry name" value="Resolv_N"/>
</dbReference>
<dbReference type="Pfam" id="PF07508">
    <property type="entry name" value="Recombinase"/>
    <property type="match status" value="1"/>
</dbReference>
<dbReference type="InterPro" id="IPR038109">
    <property type="entry name" value="DNA_bind_recomb_sf"/>
</dbReference>
<organism evidence="4 5">
    <name type="scientific">Ruegeria atlantica</name>
    <dbReference type="NCBI Taxonomy" id="81569"/>
    <lineage>
        <taxon>Bacteria</taxon>
        <taxon>Pseudomonadati</taxon>
        <taxon>Pseudomonadota</taxon>
        <taxon>Alphaproteobacteria</taxon>
        <taxon>Rhodobacterales</taxon>
        <taxon>Roseobacteraceae</taxon>
        <taxon>Ruegeria</taxon>
    </lineage>
</organism>
<keyword evidence="5" id="KW-1185">Reference proteome</keyword>
<dbReference type="PANTHER" id="PTHR30461:SF23">
    <property type="entry name" value="DNA RECOMBINASE-RELATED"/>
    <property type="match status" value="1"/>
</dbReference>
<evidence type="ECO:0000313" key="4">
    <source>
        <dbReference type="EMBL" id="CUH44922.1"/>
    </source>
</evidence>
<dbReference type="RefSeq" id="WP_058274850.1">
    <property type="nucleotide sequence ID" value="NZ_CYPS01000057.1"/>
</dbReference>
<dbReference type="InterPro" id="IPR050639">
    <property type="entry name" value="SSR_resolvase"/>
</dbReference>
<dbReference type="InterPro" id="IPR036162">
    <property type="entry name" value="Resolvase-like_N_sf"/>
</dbReference>
<dbReference type="CDD" id="cd00338">
    <property type="entry name" value="Ser_Recombinase"/>
    <property type="match status" value="1"/>
</dbReference>
<evidence type="ECO:0000313" key="5">
    <source>
        <dbReference type="Proteomes" id="UP000050786"/>
    </source>
</evidence>
<proteinExistence type="predicted"/>
<dbReference type="PANTHER" id="PTHR30461">
    <property type="entry name" value="DNA-INVERTASE FROM LAMBDOID PROPHAGE"/>
    <property type="match status" value="1"/>
</dbReference>
<dbReference type="InterPro" id="IPR025827">
    <property type="entry name" value="Zn_ribbon_recom_dom"/>
</dbReference>
<dbReference type="PROSITE" id="PS51737">
    <property type="entry name" value="RECOMBINASE_DNA_BIND"/>
    <property type="match status" value="1"/>
</dbReference>
<dbReference type="Gene3D" id="3.90.1750.20">
    <property type="entry name" value="Putative Large Serine Recombinase, Chain B, Domain 2"/>
    <property type="match status" value="1"/>
</dbReference>
<dbReference type="SMART" id="SM00857">
    <property type="entry name" value="Resolvase"/>
    <property type="match status" value="1"/>
</dbReference>
<dbReference type="InterPro" id="IPR011109">
    <property type="entry name" value="DNA_bind_recombinase_dom"/>
</dbReference>
<dbReference type="Pfam" id="PF13408">
    <property type="entry name" value="Zn_ribbon_recom"/>
    <property type="match status" value="1"/>
</dbReference>
<protein>
    <recommendedName>
        <fullName evidence="6">Recombinase</fullName>
    </recommendedName>
</protein>
<gene>
    <name evidence="4" type="ORF">RUM4293_03831</name>
</gene>